<dbReference type="Pfam" id="PF07843">
    <property type="entry name" value="DUF1634"/>
    <property type="match status" value="1"/>
</dbReference>
<keyword evidence="1" id="KW-0472">Membrane</keyword>
<feature type="transmembrane region" description="Helical" evidence="1">
    <location>
        <begin position="101"/>
        <end position="118"/>
    </location>
</feature>
<protein>
    <recommendedName>
        <fullName evidence="4">DUF1634 domain-containing protein</fullName>
    </recommendedName>
</protein>
<evidence type="ECO:0000256" key="1">
    <source>
        <dbReference type="SAM" id="Phobius"/>
    </source>
</evidence>
<keyword evidence="3" id="KW-1185">Reference proteome</keyword>
<gene>
    <name evidence="2" type="ORF">Mgrana_01038</name>
</gene>
<feature type="transmembrane region" description="Helical" evidence="1">
    <location>
        <begin position="12"/>
        <end position="31"/>
    </location>
</feature>
<dbReference type="EMBL" id="QWLB01000010">
    <property type="protein sequence ID" value="RIH93079.1"/>
    <property type="molecule type" value="Genomic_DNA"/>
</dbReference>
<proteinExistence type="predicted"/>
<evidence type="ECO:0000313" key="3">
    <source>
        <dbReference type="Proteomes" id="UP000266178"/>
    </source>
</evidence>
<keyword evidence="1" id="KW-1133">Transmembrane helix</keyword>
<feature type="transmembrane region" description="Helical" evidence="1">
    <location>
        <begin position="70"/>
        <end position="94"/>
    </location>
</feature>
<dbReference type="AlphaFoldDB" id="A0A399FCM7"/>
<accession>A0A399FCM7</accession>
<organism evidence="2 3">
    <name type="scientific">Meiothermus granaticius NBRC 107808</name>
    <dbReference type="NCBI Taxonomy" id="1227551"/>
    <lineage>
        <taxon>Bacteria</taxon>
        <taxon>Thermotogati</taxon>
        <taxon>Deinococcota</taxon>
        <taxon>Deinococci</taxon>
        <taxon>Thermales</taxon>
        <taxon>Thermaceae</taxon>
        <taxon>Meiothermus</taxon>
    </lineage>
</organism>
<dbReference type="RefSeq" id="WP_119356543.1">
    <property type="nucleotide sequence ID" value="NZ_BJXM01000006.1"/>
</dbReference>
<dbReference type="Proteomes" id="UP000266178">
    <property type="component" value="Unassembled WGS sequence"/>
</dbReference>
<evidence type="ECO:0008006" key="4">
    <source>
        <dbReference type="Google" id="ProtNLM"/>
    </source>
</evidence>
<sequence length="119" mass="13112">MSDRAMEILLGNLLRLGVILAGLVVLLGGILELRHHGGDIVHYSVFQAEPWPLRSVGSVWQGVLEGRPYAFIQLGLLLLIFTPILRVALSALLFARQRDGVFTLVTLLVLSILLYSLSH</sequence>
<dbReference type="InterPro" id="IPR012861">
    <property type="entry name" value="DUF1634"/>
</dbReference>
<comment type="caution">
    <text evidence="2">The sequence shown here is derived from an EMBL/GenBank/DDBJ whole genome shotgun (WGS) entry which is preliminary data.</text>
</comment>
<reference evidence="2 3" key="1">
    <citation type="submission" date="2018-08" db="EMBL/GenBank/DDBJ databases">
        <title>Meiothermus granaticius genome AF-68 sequencing project.</title>
        <authorList>
            <person name="Da Costa M.S."/>
            <person name="Albuquerque L."/>
            <person name="Raposo P."/>
            <person name="Froufe H.J.C."/>
            <person name="Barroso C.S."/>
            <person name="Egas C."/>
        </authorList>
    </citation>
    <scope>NUCLEOTIDE SEQUENCE [LARGE SCALE GENOMIC DNA]</scope>
    <source>
        <strain evidence="2 3">AF-68</strain>
    </source>
</reference>
<keyword evidence="1" id="KW-0812">Transmembrane</keyword>
<name>A0A399FCM7_9DEIN</name>
<evidence type="ECO:0000313" key="2">
    <source>
        <dbReference type="EMBL" id="RIH93079.1"/>
    </source>
</evidence>